<sequence>MTSEMLRFGSCKIGKKETKKKKVQVIDHNEDELIRKAKGILYLYIFLSCRLGLEKKVLLVERQFPRLKLALKIRIENLLYYSKTKSWNNIYLYPELSLLDLGHTAQEGSKKIKKCSRQKFNEGFLRKLAQKTPKKPFYVKINIVHPISFKELYTHLLRDTMHAFLWRMRTKDGAFCMHDGGEVDIRGVYCAVSVATLLNVASEELFKGTPQWIMRCQTYEGGFSGAPGLEAHGGYTFCGLAALTLLRSAHLCHTQALLRWAVNRQMRFEGGFQGRTNKLVDGCYSFWQGGVFPIIHSVLTQEDTQNVSAERWLFHQEALQEYLLLCCQHPKGGLIDKPGKGPDFYHTCYTLSGLSVAQHFAAGPLHKRYIVGNKDNEVALVHPLYNIGVEAAMAATQHFSKLPLPKNHETIQV</sequence>
<dbReference type="InterPro" id="IPR001330">
    <property type="entry name" value="Prenyltrans"/>
</dbReference>
<dbReference type="PANTHER" id="PTHR11774">
    <property type="entry name" value="GERANYLGERANYL TRANSFERASE TYPE BETA SUBUNIT"/>
    <property type="match status" value="1"/>
</dbReference>
<feature type="domain" description="Prenyltransferase alpha-alpha toroid" evidence="10">
    <location>
        <begin position="81"/>
        <end position="387"/>
    </location>
</feature>
<evidence type="ECO:0000256" key="5">
    <source>
        <dbReference type="ARBA" id="ARBA00022679"/>
    </source>
</evidence>
<evidence type="ECO:0000256" key="2">
    <source>
        <dbReference type="ARBA" id="ARBA00012702"/>
    </source>
</evidence>
<dbReference type="Proteomes" id="UP001497623">
    <property type="component" value="Unassembled WGS sequence"/>
</dbReference>
<comment type="function">
    <text evidence="9">Catalyzes the transfer of a farnesyl moiety from farnesyl diphosphate to a cysteine at the fourth position from the C-terminus of several proteins. The beta subunit is responsible for peptide-binding.</text>
</comment>
<feature type="non-terminal residue" evidence="11">
    <location>
        <position position="413"/>
    </location>
</feature>
<protein>
    <recommendedName>
        <fullName evidence="3 9">Protein farnesyltransferase subunit beta</fullName>
        <shortName evidence="9">FTase-beta</shortName>
        <ecNumber evidence="2 9">2.5.1.58</ecNumber>
    </recommendedName>
</protein>
<evidence type="ECO:0000256" key="9">
    <source>
        <dbReference type="RuleBase" id="RU365056"/>
    </source>
</evidence>
<evidence type="ECO:0000256" key="7">
    <source>
        <dbReference type="ARBA" id="ARBA00022737"/>
    </source>
</evidence>
<evidence type="ECO:0000256" key="1">
    <source>
        <dbReference type="ARBA" id="ARBA00010497"/>
    </source>
</evidence>
<comment type="catalytic activity">
    <reaction evidence="9">
        <text>L-cysteinyl-[protein] + (2E,6E)-farnesyl diphosphate = S-(2E,6E)-farnesyl-L-cysteinyl-[protein] + diphosphate</text>
        <dbReference type="Rhea" id="RHEA:13345"/>
        <dbReference type="Rhea" id="RHEA-COMP:10131"/>
        <dbReference type="Rhea" id="RHEA-COMP:11535"/>
        <dbReference type="ChEBI" id="CHEBI:29950"/>
        <dbReference type="ChEBI" id="CHEBI:33019"/>
        <dbReference type="ChEBI" id="CHEBI:86019"/>
        <dbReference type="ChEBI" id="CHEBI:175763"/>
    </reaction>
</comment>
<dbReference type="AlphaFoldDB" id="A0AAV2R5K1"/>
<comment type="similarity">
    <text evidence="1 9">Belongs to the protein prenyltransferase subunit beta family.</text>
</comment>
<dbReference type="CDD" id="cd02893">
    <property type="entry name" value="FTase"/>
    <property type="match status" value="1"/>
</dbReference>
<evidence type="ECO:0000256" key="3">
    <source>
        <dbReference type="ARBA" id="ARBA00015798"/>
    </source>
</evidence>
<name>A0AAV2R5K1_MEGNR</name>
<keyword evidence="5 9" id="KW-0808">Transferase</keyword>
<keyword evidence="7" id="KW-0677">Repeat</keyword>
<dbReference type="GO" id="GO:0008270">
    <property type="term" value="F:zinc ion binding"/>
    <property type="evidence" value="ECO:0007669"/>
    <property type="project" value="UniProtKB-UniRule"/>
</dbReference>
<accession>A0AAV2R5K1</accession>
<dbReference type="EC" id="2.5.1.58" evidence="2 9"/>
<dbReference type="Pfam" id="PF00432">
    <property type="entry name" value="Prenyltrans"/>
    <property type="match status" value="1"/>
</dbReference>
<organism evidence="11 12">
    <name type="scientific">Meganyctiphanes norvegica</name>
    <name type="common">Northern krill</name>
    <name type="synonym">Thysanopoda norvegica</name>
    <dbReference type="NCBI Taxonomy" id="48144"/>
    <lineage>
        <taxon>Eukaryota</taxon>
        <taxon>Metazoa</taxon>
        <taxon>Ecdysozoa</taxon>
        <taxon>Arthropoda</taxon>
        <taxon>Crustacea</taxon>
        <taxon>Multicrustacea</taxon>
        <taxon>Malacostraca</taxon>
        <taxon>Eumalacostraca</taxon>
        <taxon>Eucarida</taxon>
        <taxon>Euphausiacea</taxon>
        <taxon>Euphausiidae</taxon>
        <taxon>Meganyctiphanes</taxon>
    </lineage>
</organism>
<gene>
    <name evidence="11" type="ORF">MNOR_LOCUS20159</name>
</gene>
<dbReference type="GO" id="GO:0097354">
    <property type="term" value="P:prenylation"/>
    <property type="evidence" value="ECO:0007669"/>
    <property type="project" value="UniProtKB-UniRule"/>
</dbReference>
<dbReference type="EMBL" id="CAXKWB010015383">
    <property type="protein sequence ID" value="CAL4113611.1"/>
    <property type="molecule type" value="Genomic_DNA"/>
</dbReference>
<dbReference type="GO" id="GO:0005965">
    <property type="term" value="C:protein farnesyltransferase complex"/>
    <property type="evidence" value="ECO:0007669"/>
    <property type="project" value="UniProtKB-UniRule"/>
</dbReference>
<comment type="cofactor">
    <cofactor evidence="9">
        <name>Zn(2+)</name>
        <dbReference type="ChEBI" id="CHEBI:29105"/>
    </cofactor>
    <text evidence="9">Binds 1 zinc ion per subunit.</text>
</comment>
<dbReference type="PANTHER" id="PTHR11774:SF6">
    <property type="entry name" value="PROTEIN FARNESYLTRANSFERASE SUBUNIT BETA"/>
    <property type="match status" value="1"/>
</dbReference>
<evidence type="ECO:0000256" key="4">
    <source>
        <dbReference type="ARBA" id="ARBA00022602"/>
    </source>
</evidence>
<reference evidence="11 12" key="1">
    <citation type="submission" date="2024-05" db="EMBL/GenBank/DDBJ databases">
        <authorList>
            <person name="Wallberg A."/>
        </authorList>
    </citation>
    <scope>NUCLEOTIDE SEQUENCE [LARGE SCALE GENOMIC DNA]</scope>
</reference>
<keyword evidence="12" id="KW-1185">Reference proteome</keyword>
<dbReference type="GO" id="GO:0004660">
    <property type="term" value="F:protein farnesyltransferase activity"/>
    <property type="evidence" value="ECO:0007669"/>
    <property type="project" value="UniProtKB-UniRule"/>
</dbReference>
<dbReference type="InterPro" id="IPR045089">
    <property type="entry name" value="PGGT1B-like"/>
</dbReference>
<comment type="subunit">
    <text evidence="9">Heterodimer of an alpha and a beta subunit.</text>
</comment>
<dbReference type="SUPFAM" id="SSF48239">
    <property type="entry name" value="Terpenoid cyclases/Protein prenyltransferases"/>
    <property type="match status" value="1"/>
</dbReference>
<dbReference type="InterPro" id="IPR008930">
    <property type="entry name" value="Terpenoid_cyclase/PrenylTrfase"/>
</dbReference>
<keyword evidence="8 9" id="KW-0862">Zinc</keyword>
<keyword evidence="6 9" id="KW-0479">Metal-binding</keyword>
<dbReference type="InterPro" id="IPR026872">
    <property type="entry name" value="FTB"/>
</dbReference>
<evidence type="ECO:0000256" key="8">
    <source>
        <dbReference type="ARBA" id="ARBA00022833"/>
    </source>
</evidence>
<proteinExistence type="inferred from homology"/>
<evidence type="ECO:0000313" key="11">
    <source>
        <dbReference type="EMBL" id="CAL4113611.1"/>
    </source>
</evidence>
<dbReference type="Gene3D" id="1.50.10.20">
    <property type="match status" value="1"/>
</dbReference>
<evidence type="ECO:0000256" key="6">
    <source>
        <dbReference type="ARBA" id="ARBA00022723"/>
    </source>
</evidence>
<evidence type="ECO:0000259" key="10">
    <source>
        <dbReference type="Pfam" id="PF00432"/>
    </source>
</evidence>
<comment type="caution">
    <text evidence="11">The sequence shown here is derived from an EMBL/GenBank/DDBJ whole genome shotgun (WGS) entry which is preliminary data.</text>
</comment>
<keyword evidence="4 9" id="KW-0637">Prenyltransferase</keyword>
<evidence type="ECO:0000313" key="12">
    <source>
        <dbReference type="Proteomes" id="UP001497623"/>
    </source>
</evidence>